<keyword evidence="4 5" id="KW-0472">Membrane</keyword>
<accession>A0AAV5TIN9</accession>
<evidence type="ECO:0000256" key="5">
    <source>
        <dbReference type="SAM" id="Phobius"/>
    </source>
</evidence>
<feature type="transmembrane region" description="Helical" evidence="5">
    <location>
        <begin position="7"/>
        <end position="29"/>
    </location>
</feature>
<dbReference type="GO" id="GO:0016020">
    <property type="term" value="C:membrane"/>
    <property type="evidence" value="ECO:0007669"/>
    <property type="project" value="UniProtKB-SubCell"/>
</dbReference>
<dbReference type="Pfam" id="PF10292">
    <property type="entry name" value="7TM_GPCR_Srab"/>
    <property type="match status" value="1"/>
</dbReference>
<reference evidence="6" key="1">
    <citation type="submission" date="2023-10" db="EMBL/GenBank/DDBJ databases">
        <title>Genome assembly of Pristionchus species.</title>
        <authorList>
            <person name="Yoshida K."/>
            <person name="Sommer R.J."/>
        </authorList>
    </citation>
    <scope>NUCLEOTIDE SEQUENCE</scope>
    <source>
        <strain evidence="6">RS0144</strain>
    </source>
</reference>
<keyword evidence="7" id="KW-1185">Reference proteome</keyword>
<gene>
    <name evidence="6" type="ORF">PENTCL1PPCAC_16395</name>
</gene>
<name>A0AAV5TIN9_9BILA</name>
<dbReference type="AlphaFoldDB" id="A0AAV5TIN9"/>
<evidence type="ECO:0000313" key="6">
    <source>
        <dbReference type="EMBL" id="GMS94220.1"/>
    </source>
</evidence>
<keyword evidence="2 5" id="KW-0812">Transmembrane</keyword>
<comment type="caution">
    <text evidence="6">The sequence shown here is derived from an EMBL/GenBank/DDBJ whole genome shotgun (WGS) entry which is preliminary data.</text>
</comment>
<sequence>HTGRSVGYLLNAAHLAATLLTWGVHMSVYGDWTDAHCTVVRPQGGNVHASLPMVSIVAEVVTISTFKRMFTRNCRLRDNIDNALTLSERYQLTENIRTLKLLTPIIWSHTLLGVIATVIFVIIKPIFPSPEQYPLVEETVSMLYLQGIFMPIIFRYRYRQDQIHEKELRTVNTTRGTTFASYHAQVITE</sequence>
<evidence type="ECO:0000256" key="1">
    <source>
        <dbReference type="ARBA" id="ARBA00004141"/>
    </source>
</evidence>
<evidence type="ECO:0008006" key="8">
    <source>
        <dbReference type="Google" id="ProtNLM"/>
    </source>
</evidence>
<dbReference type="Proteomes" id="UP001432027">
    <property type="component" value="Unassembled WGS sequence"/>
</dbReference>
<comment type="subcellular location">
    <subcellularLocation>
        <location evidence="1">Membrane</location>
        <topology evidence="1">Multi-pass membrane protein</topology>
    </subcellularLocation>
</comment>
<feature type="transmembrane region" description="Helical" evidence="5">
    <location>
        <begin position="49"/>
        <end position="66"/>
    </location>
</feature>
<evidence type="ECO:0000256" key="3">
    <source>
        <dbReference type="ARBA" id="ARBA00022989"/>
    </source>
</evidence>
<protein>
    <recommendedName>
        <fullName evidence="8">G protein-coupled receptor</fullName>
    </recommendedName>
</protein>
<evidence type="ECO:0000313" key="7">
    <source>
        <dbReference type="Proteomes" id="UP001432027"/>
    </source>
</evidence>
<dbReference type="PANTHER" id="PTHR46561">
    <property type="entry name" value="SERPENTINE RECEPTOR, CLASS AB (CLASS A-LIKE)-RELATED"/>
    <property type="match status" value="1"/>
</dbReference>
<feature type="transmembrane region" description="Helical" evidence="5">
    <location>
        <begin position="139"/>
        <end position="158"/>
    </location>
</feature>
<feature type="non-terminal residue" evidence="6">
    <location>
        <position position="1"/>
    </location>
</feature>
<feature type="non-terminal residue" evidence="6">
    <location>
        <position position="189"/>
    </location>
</feature>
<dbReference type="EMBL" id="BTSX01000004">
    <property type="protein sequence ID" value="GMS94220.1"/>
    <property type="molecule type" value="Genomic_DNA"/>
</dbReference>
<dbReference type="InterPro" id="IPR019408">
    <property type="entry name" value="7TM_GPCR_serpentine_rcpt_Srab"/>
</dbReference>
<keyword evidence="3 5" id="KW-1133">Transmembrane helix</keyword>
<feature type="transmembrane region" description="Helical" evidence="5">
    <location>
        <begin position="105"/>
        <end position="127"/>
    </location>
</feature>
<dbReference type="InterPro" id="IPR053286">
    <property type="entry name" value="Nematode_rcpt-like_srab"/>
</dbReference>
<evidence type="ECO:0000256" key="4">
    <source>
        <dbReference type="ARBA" id="ARBA00023136"/>
    </source>
</evidence>
<dbReference type="PANTHER" id="PTHR46561:SF11">
    <property type="entry name" value="SERPENTINE RECEPTOR CLASS ALPHA_BETA-14"/>
    <property type="match status" value="1"/>
</dbReference>
<organism evidence="6 7">
    <name type="scientific">Pristionchus entomophagus</name>
    <dbReference type="NCBI Taxonomy" id="358040"/>
    <lineage>
        <taxon>Eukaryota</taxon>
        <taxon>Metazoa</taxon>
        <taxon>Ecdysozoa</taxon>
        <taxon>Nematoda</taxon>
        <taxon>Chromadorea</taxon>
        <taxon>Rhabditida</taxon>
        <taxon>Rhabditina</taxon>
        <taxon>Diplogasteromorpha</taxon>
        <taxon>Diplogasteroidea</taxon>
        <taxon>Neodiplogasteridae</taxon>
        <taxon>Pristionchus</taxon>
    </lineage>
</organism>
<evidence type="ECO:0000256" key="2">
    <source>
        <dbReference type="ARBA" id="ARBA00022692"/>
    </source>
</evidence>
<proteinExistence type="predicted"/>